<dbReference type="Pfam" id="PF01266">
    <property type="entry name" value="DAO"/>
    <property type="match status" value="1"/>
</dbReference>
<proteinExistence type="inferred from homology"/>
<sequence>MYPHIQTVDSSPKLPEETDVTVIGGGIIGVSTAWALSRAGVRTTLLEKGVIAGEQSSRNWGWCRTMGRDEREIPLAMASLARWPELAAELSEEIGFKRTGILYACRDETELTQQRDWLARASHYGVSSRLLDAAELARYMPGIEPGAFVGALYTPDDGRAEPDVVAPAMARSAMRLGATLLQQCAVRGIETQSGRVHAVVTERGRVRTQAVVLAGGAWSSLFCRHLGIRLPQLKVLGSVMRTPPMTGGPEAALGTSGFSFRKRADGGYTIAHRGGTLAPIVPDSFRYLRDFLPMMRTSREEFRLRLDARLWQEAWHHRRWSNDDISPFERERVLDPMPSSRVLKEAMRQISDAVPFFRNIEIAQRWGGLIDVTPDSVPVIDSINTLPGFYLATGFSGHGFGTAPGAGQLMADLVTGSTPLVDPEPYRFSRFGKTGSKV</sequence>
<dbReference type="KEGG" id="kuy:FY550_01695"/>
<dbReference type="InterPro" id="IPR006076">
    <property type="entry name" value="FAD-dep_OxRdtase"/>
</dbReference>
<dbReference type="GO" id="GO:0005886">
    <property type="term" value="C:plasma membrane"/>
    <property type="evidence" value="ECO:0007669"/>
    <property type="project" value="TreeGrafter"/>
</dbReference>
<dbReference type="Proteomes" id="UP000322553">
    <property type="component" value="Chromosome"/>
</dbReference>
<dbReference type="GO" id="GO:0005737">
    <property type="term" value="C:cytoplasm"/>
    <property type="evidence" value="ECO:0007669"/>
    <property type="project" value="TreeGrafter"/>
</dbReference>
<dbReference type="PANTHER" id="PTHR13847">
    <property type="entry name" value="SARCOSINE DEHYDROGENASE-RELATED"/>
    <property type="match status" value="1"/>
</dbReference>
<evidence type="ECO:0000256" key="2">
    <source>
        <dbReference type="ARBA" id="ARBA00023002"/>
    </source>
</evidence>
<reference evidence="3 4" key="1">
    <citation type="submission" date="2019-08" db="EMBL/GenBank/DDBJ databases">
        <title>Complete genome sequence of Kushneria sp. YCWA18, a halophilic phosphate-solubilizing bacterium isolated from Daqiao saltern in China.</title>
        <authorList>
            <person name="Du G.-X."/>
            <person name="Qu L.-Y."/>
        </authorList>
    </citation>
    <scope>NUCLEOTIDE SEQUENCE [LARGE SCALE GENOMIC DNA]</scope>
    <source>
        <strain evidence="3 4">YCWA18</strain>
    </source>
</reference>
<dbReference type="SUPFAM" id="SSF51905">
    <property type="entry name" value="FAD/NAD(P)-binding domain"/>
    <property type="match status" value="1"/>
</dbReference>
<keyword evidence="4" id="KW-1185">Reference proteome</keyword>
<keyword evidence="2" id="KW-0560">Oxidoreductase</keyword>
<protein>
    <submittedName>
        <fullName evidence="3">FAD-binding oxidoreductase</fullName>
    </submittedName>
</protein>
<dbReference type="STRING" id="657387.BH688_14735"/>
<evidence type="ECO:0000256" key="1">
    <source>
        <dbReference type="ARBA" id="ARBA00009410"/>
    </source>
</evidence>
<dbReference type="EMBL" id="CP043420">
    <property type="protein sequence ID" value="QEL09971.1"/>
    <property type="molecule type" value="Genomic_DNA"/>
</dbReference>
<comment type="similarity">
    <text evidence="1">Belongs to the DadA oxidoreductase family.</text>
</comment>
<accession>A0A1S1NL66</accession>
<dbReference type="GO" id="GO:0008718">
    <property type="term" value="F:D-amino-acid dehydrogenase activity"/>
    <property type="evidence" value="ECO:0007669"/>
    <property type="project" value="TreeGrafter"/>
</dbReference>
<dbReference type="AlphaFoldDB" id="A0A1S1NL66"/>
<organism evidence="3 4">
    <name type="scientific">Kushneria phosphatilytica</name>
    <dbReference type="NCBI Taxonomy" id="657387"/>
    <lineage>
        <taxon>Bacteria</taxon>
        <taxon>Pseudomonadati</taxon>
        <taxon>Pseudomonadota</taxon>
        <taxon>Gammaproteobacteria</taxon>
        <taxon>Oceanospirillales</taxon>
        <taxon>Halomonadaceae</taxon>
        <taxon>Kushneria</taxon>
    </lineage>
</organism>
<dbReference type="Gene3D" id="3.50.50.60">
    <property type="entry name" value="FAD/NAD(P)-binding domain"/>
    <property type="match status" value="1"/>
</dbReference>
<gene>
    <name evidence="3" type="ORF">FY550_01695</name>
</gene>
<dbReference type="GO" id="GO:0055130">
    <property type="term" value="P:D-alanine catabolic process"/>
    <property type="evidence" value="ECO:0007669"/>
    <property type="project" value="TreeGrafter"/>
</dbReference>
<evidence type="ECO:0000313" key="4">
    <source>
        <dbReference type="Proteomes" id="UP000322553"/>
    </source>
</evidence>
<dbReference type="Gene3D" id="3.30.9.10">
    <property type="entry name" value="D-Amino Acid Oxidase, subunit A, domain 2"/>
    <property type="match status" value="1"/>
</dbReference>
<dbReference type="PANTHER" id="PTHR13847:SF280">
    <property type="entry name" value="D-AMINO ACID DEHYDROGENASE"/>
    <property type="match status" value="1"/>
</dbReference>
<evidence type="ECO:0000313" key="3">
    <source>
        <dbReference type="EMBL" id="QEL09971.1"/>
    </source>
</evidence>
<dbReference type="OrthoDB" id="9815989at2"/>
<name>A0A1S1NL66_9GAMM</name>
<dbReference type="InterPro" id="IPR036188">
    <property type="entry name" value="FAD/NAD-bd_sf"/>
</dbReference>